<evidence type="ECO:0000313" key="4">
    <source>
        <dbReference type="Proteomes" id="UP000308121"/>
    </source>
</evidence>
<evidence type="ECO:0008006" key="5">
    <source>
        <dbReference type="Google" id="ProtNLM"/>
    </source>
</evidence>
<accession>A0A7Z8NNU8</accession>
<evidence type="ECO:0000313" key="3">
    <source>
        <dbReference type="EMBL" id="TKR22910.1"/>
    </source>
</evidence>
<feature type="signal peptide" evidence="2">
    <location>
        <begin position="1"/>
        <end position="26"/>
    </location>
</feature>
<feature type="region of interest" description="Disordered" evidence="1">
    <location>
        <begin position="27"/>
        <end position="67"/>
    </location>
</feature>
<protein>
    <recommendedName>
        <fullName evidence="5">DUF3558 domain-containing protein</fullName>
    </recommendedName>
</protein>
<organism evidence="3 4">
    <name type="scientific">Cellulomonas hominis</name>
    <dbReference type="NCBI Taxonomy" id="156981"/>
    <lineage>
        <taxon>Bacteria</taxon>
        <taxon>Bacillati</taxon>
        <taxon>Actinomycetota</taxon>
        <taxon>Actinomycetes</taxon>
        <taxon>Micrococcales</taxon>
        <taxon>Cellulomonadaceae</taxon>
        <taxon>Cellulomonas</taxon>
    </lineage>
</organism>
<proteinExistence type="predicted"/>
<feature type="chain" id="PRO_5039719739" description="DUF3558 domain-containing protein" evidence="2">
    <location>
        <begin position="27"/>
        <end position="223"/>
    </location>
</feature>
<dbReference type="OrthoDB" id="5067184at2"/>
<dbReference type="EMBL" id="SZYE01000127">
    <property type="protein sequence ID" value="TKR22910.1"/>
    <property type="molecule type" value="Genomic_DNA"/>
</dbReference>
<evidence type="ECO:0000256" key="1">
    <source>
        <dbReference type="SAM" id="MobiDB-lite"/>
    </source>
</evidence>
<evidence type="ECO:0000256" key="2">
    <source>
        <dbReference type="SAM" id="SignalP"/>
    </source>
</evidence>
<gene>
    <name evidence="3" type="ORF">FA014_13945</name>
</gene>
<sequence>MRAWTTSGGGALVVLAALLLTGCGSGEGSAPADDGAAGGAGAVTATDPAPAATDAEAAPEAPAGDGLPTCDEVKAALGPAVAGLVELPGSENGVTEGVDGPELGCAWHTTQTGEASLDLENYGGLSVGVLRDPTFTEDSMGTLGWGVEDPRLDAAGAWALKPGGGYDPAAQLDVTGLQVVRDGVVVVLTAGGVALQDVPELSALTHDWALGGGLAVLDVTGRA</sequence>
<comment type="caution">
    <text evidence="3">The sequence shown here is derived from an EMBL/GenBank/DDBJ whole genome shotgun (WGS) entry which is preliminary data.</text>
</comment>
<dbReference type="PROSITE" id="PS51257">
    <property type="entry name" value="PROKAR_LIPOPROTEIN"/>
    <property type="match status" value="1"/>
</dbReference>
<keyword evidence="2" id="KW-0732">Signal</keyword>
<dbReference type="AlphaFoldDB" id="A0A7Z8NNU8"/>
<reference evidence="3 4" key="1">
    <citation type="submission" date="2019-05" db="EMBL/GenBank/DDBJ databases">
        <title>Genome sequence of Cellulomonas hominis strain CS1.</title>
        <authorList>
            <person name="Belmont J."/>
            <person name="Maclea K.S."/>
        </authorList>
    </citation>
    <scope>NUCLEOTIDE SEQUENCE [LARGE SCALE GENOMIC DNA]</scope>
    <source>
        <strain evidence="3 4">CS1</strain>
    </source>
</reference>
<dbReference type="Proteomes" id="UP000308121">
    <property type="component" value="Unassembled WGS sequence"/>
</dbReference>
<feature type="compositionally biased region" description="Low complexity" evidence="1">
    <location>
        <begin position="42"/>
        <end position="66"/>
    </location>
</feature>
<dbReference type="RefSeq" id="WP_154730267.1">
    <property type="nucleotide sequence ID" value="NZ_SZYE01000127.1"/>
</dbReference>
<name>A0A7Z8NNU8_9CELL</name>